<keyword evidence="1" id="KW-1133">Transmembrane helix</keyword>
<name>A0A9P6JPU8_9AGAR</name>
<keyword evidence="3" id="KW-1185">Reference proteome</keyword>
<accession>A0A9P6JPU8</accession>
<feature type="transmembrane region" description="Helical" evidence="1">
    <location>
        <begin position="12"/>
        <end position="32"/>
    </location>
</feature>
<organism evidence="2 3">
    <name type="scientific">Crepidotus variabilis</name>
    <dbReference type="NCBI Taxonomy" id="179855"/>
    <lineage>
        <taxon>Eukaryota</taxon>
        <taxon>Fungi</taxon>
        <taxon>Dikarya</taxon>
        <taxon>Basidiomycota</taxon>
        <taxon>Agaricomycotina</taxon>
        <taxon>Agaricomycetes</taxon>
        <taxon>Agaricomycetidae</taxon>
        <taxon>Agaricales</taxon>
        <taxon>Agaricineae</taxon>
        <taxon>Crepidotaceae</taxon>
        <taxon>Crepidotus</taxon>
    </lineage>
</organism>
<evidence type="ECO:0000313" key="3">
    <source>
        <dbReference type="Proteomes" id="UP000807306"/>
    </source>
</evidence>
<gene>
    <name evidence="2" type="ORF">CPB83DRAFT_855263</name>
</gene>
<dbReference type="OrthoDB" id="3753443at2759"/>
<dbReference type="EMBL" id="MU157856">
    <property type="protein sequence ID" value="KAF9528064.1"/>
    <property type="molecule type" value="Genomic_DNA"/>
</dbReference>
<dbReference type="AlphaFoldDB" id="A0A9P6JPU8"/>
<evidence type="ECO:0000313" key="2">
    <source>
        <dbReference type="EMBL" id="KAF9528064.1"/>
    </source>
</evidence>
<feature type="transmembrane region" description="Helical" evidence="1">
    <location>
        <begin position="107"/>
        <end position="128"/>
    </location>
</feature>
<dbReference type="Proteomes" id="UP000807306">
    <property type="component" value="Unassembled WGS sequence"/>
</dbReference>
<protein>
    <submittedName>
        <fullName evidence="2">Uncharacterized protein</fullName>
    </submittedName>
</protein>
<keyword evidence="1" id="KW-0812">Transmembrane</keyword>
<reference evidence="2" key="1">
    <citation type="submission" date="2020-11" db="EMBL/GenBank/DDBJ databases">
        <authorList>
            <consortium name="DOE Joint Genome Institute"/>
            <person name="Ahrendt S."/>
            <person name="Riley R."/>
            <person name="Andreopoulos W."/>
            <person name="Labutti K."/>
            <person name="Pangilinan J."/>
            <person name="Ruiz-Duenas F.J."/>
            <person name="Barrasa J.M."/>
            <person name="Sanchez-Garcia M."/>
            <person name="Camarero S."/>
            <person name="Miyauchi S."/>
            <person name="Serrano A."/>
            <person name="Linde D."/>
            <person name="Babiker R."/>
            <person name="Drula E."/>
            <person name="Ayuso-Fernandez I."/>
            <person name="Pacheco R."/>
            <person name="Padilla G."/>
            <person name="Ferreira P."/>
            <person name="Barriuso J."/>
            <person name="Kellner H."/>
            <person name="Castanera R."/>
            <person name="Alfaro M."/>
            <person name="Ramirez L."/>
            <person name="Pisabarro A.G."/>
            <person name="Kuo A."/>
            <person name="Tritt A."/>
            <person name="Lipzen A."/>
            <person name="He G."/>
            <person name="Yan M."/>
            <person name="Ng V."/>
            <person name="Cullen D."/>
            <person name="Martin F."/>
            <person name="Rosso M.-N."/>
            <person name="Henrissat B."/>
            <person name="Hibbett D."/>
            <person name="Martinez A.T."/>
            <person name="Grigoriev I.V."/>
        </authorList>
    </citation>
    <scope>NUCLEOTIDE SEQUENCE</scope>
    <source>
        <strain evidence="2">CBS 506.95</strain>
    </source>
</reference>
<feature type="transmembrane region" description="Helical" evidence="1">
    <location>
        <begin position="81"/>
        <end position="101"/>
    </location>
</feature>
<keyword evidence="1" id="KW-0472">Membrane</keyword>
<comment type="caution">
    <text evidence="2">The sequence shown here is derived from an EMBL/GenBank/DDBJ whole genome shotgun (WGS) entry which is preliminary data.</text>
</comment>
<sequence length="147" mass="15762">MADTVIALKGFADIIVGVILAFKPSIIYESVLTRKLHELSGLHLSNASVAPGFNHSIACFSISIGVGSVIAARIGKPARPVIFSMNITWALLSLLTCIGAPREWDIGSATLLMSALNHLVLSTAMAWFDPDVLAFGSRNREKKTKRA</sequence>
<feature type="transmembrane region" description="Helical" evidence="1">
    <location>
        <begin position="52"/>
        <end position="74"/>
    </location>
</feature>
<proteinExistence type="predicted"/>
<evidence type="ECO:0000256" key="1">
    <source>
        <dbReference type="SAM" id="Phobius"/>
    </source>
</evidence>